<dbReference type="EnsemblBacteria" id="ACA40762">
    <property type="protein sequence ID" value="ACA40762"/>
    <property type="gene ID" value="Bsph_3257"/>
</dbReference>
<dbReference type="HOGENOM" id="CLU_036482_0_0_9"/>
<dbReference type="AlphaFoldDB" id="B1HQM5"/>
<dbReference type="Proteomes" id="UP000002164">
    <property type="component" value="Chromosome"/>
</dbReference>
<dbReference type="Pfam" id="PF19635">
    <property type="entry name" value="DUF6138"/>
    <property type="match status" value="1"/>
</dbReference>
<gene>
    <name evidence="1" type="ordered locus">Bsph_3257</name>
</gene>
<accession>B1HQM5</accession>
<organism evidence="1 2">
    <name type="scientific">Lysinibacillus sphaericus (strain C3-41)</name>
    <dbReference type="NCBI Taxonomy" id="444177"/>
    <lineage>
        <taxon>Bacteria</taxon>
        <taxon>Bacillati</taxon>
        <taxon>Bacillota</taxon>
        <taxon>Bacilli</taxon>
        <taxon>Bacillales</taxon>
        <taxon>Bacillaceae</taxon>
        <taxon>Lysinibacillus</taxon>
    </lineage>
</organism>
<reference evidence="1 2" key="1">
    <citation type="journal article" date="2008" name="J. Bacteriol.">
        <title>Complete genome sequence of the mosquitocidal bacterium Bacillus sphaericus C3-41 and comparison with those of closely related Bacillus species.</title>
        <authorList>
            <person name="Hu X."/>
            <person name="Fan W."/>
            <person name="Han B."/>
            <person name="Liu H."/>
            <person name="Zheng D."/>
            <person name="Li Q."/>
            <person name="Dong W."/>
            <person name="Yan J."/>
            <person name="Gao M."/>
            <person name="Berry C."/>
            <person name="Yuan Z."/>
        </authorList>
    </citation>
    <scope>NUCLEOTIDE SEQUENCE [LARGE SCALE GENOMIC DNA]</scope>
    <source>
        <strain evidence="1 2">C3-41</strain>
    </source>
</reference>
<proteinExistence type="predicted"/>
<dbReference type="EMBL" id="CP000817">
    <property type="protein sequence ID" value="ACA40762.1"/>
    <property type="molecule type" value="Genomic_DNA"/>
</dbReference>
<protein>
    <submittedName>
        <fullName evidence="1">Uncharacterized protein</fullName>
    </submittedName>
</protein>
<sequence length="555" mass="65178">MKHMQPSIEYFLADVWDQLTTVYQQESQRLEGIQHQSRLQAGIFNYLKVTWKKGNSQYGTICIDIYEPFSWSDSAYKVNAGTYIQEIIEHNYAEDLFSALCTKMEQMFQAQPYGPRFFDYHFQVMLESEFGETKWRFQKELLNHQKLALMKQELASFLEKKVMAALPVRPSDNDEFFLAQHLVNPHFFQQTAEEIEPIIRQLQEKHLANKERLEKWNYYFTNAFKQWAEDHFLKGYFQQTSDYSNEWILKNEEIEPYMEKKKLDFFLYVAVKIGYKEPATRLEYLHLAKQLGSQQATEYLQKGSGRFESKRKSDFFEGAANDILQTIDIRIKKEEEAAYREALHYIIHLLQEGFPKGYKMMLKTKVKNFLPLKKLAKSKLHQFFANCLSYPSLFPLLADYAQVAMEEYAWYQDVEPSEKSAMPGTYAILGLGLYSKDYFQLVQSYMTLVDSEHQSVQDSYGEAFIEAHGLSVEFIPVLVAILLGANESAKPLKGIEMMKVDLLKALVQELENKESYEREFVLYQLFGGAKKLAQHIKQETSDRKEELEKLQKWIT</sequence>
<dbReference type="InterPro" id="IPR046136">
    <property type="entry name" value="DUF6138"/>
</dbReference>
<evidence type="ECO:0000313" key="1">
    <source>
        <dbReference type="EMBL" id="ACA40762.1"/>
    </source>
</evidence>
<evidence type="ECO:0000313" key="2">
    <source>
        <dbReference type="Proteomes" id="UP000002164"/>
    </source>
</evidence>
<name>B1HQM5_LYSSC</name>
<dbReference type="KEGG" id="lsp:Bsph_3257"/>